<comment type="caution">
    <text evidence="1">The sequence shown here is derived from an EMBL/GenBank/DDBJ whole genome shotgun (WGS) entry which is preliminary data.</text>
</comment>
<protein>
    <submittedName>
        <fullName evidence="1">Uncharacterized protein</fullName>
    </submittedName>
</protein>
<dbReference type="Proteomes" id="UP000287651">
    <property type="component" value="Unassembled WGS sequence"/>
</dbReference>
<dbReference type="EMBL" id="AMZH03000435">
    <property type="protein sequence ID" value="RRT83754.1"/>
    <property type="molecule type" value="Genomic_DNA"/>
</dbReference>
<sequence length="87" mass="10017">MEISSAAFWRFEKTENEEKPQPPPPSCGSFSWFSGGNLLPSASSIRSPFPVQRRSDFYAVKKIPLLRRRRSIKCLRTHWTAMMKGLT</sequence>
<gene>
    <name evidence="1" type="ORF">B296_00000754</name>
</gene>
<evidence type="ECO:0000313" key="1">
    <source>
        <dbReference type="EMBL" id="RRT83754.1"/>
    </source>
</evidence>
<accession>A0A444F0R7</accession>
<dbReference type="AlphaFoldDB" id="A0A444F0R7"/>
<proteinExistence type="predicted"/>
<organism evidence="1 2">
    <name type="scientific">Ensete ventricosum</name>
    <name type="common">Abyssinian banana</name>
    <name type="synonym">Musa ensete</name>
    <dbReference type="NCBI Taxonomy" id="4639"/>
    <lineage>
        <taxon>Eukaryota</taxon>
        <taxon>Viridiplantae</taxon>
        <taxon>Streptophyta</taxon>
        <taxon>Embryophyta</taxon>
        <taxon>Tracheophyta</taxon>
        <taxon>Spermatophyta</taxon>
        <taxon>Magnoliopsida</taxon>
        <taxon>Liliopsida</taxon>
        <taxon>Zingiberales</taxon>
        <taxon>Musaceae</taxon>
        <taxon>Ensete</taxon>
    </lineage>
</organism>
<reference evidence="1 2" key="1">
    <citation type="journal article" date="2014" name="Agronomy (Basel)">
        <title>A Draft Genome Sequence for Ensete ventricosum, the Drought-Tolerant Tree Against Hunger.</title>
        <authorList>
            <person name="Harrison J."/>
            <person name="Moore K.A."/>
            <person name="Paszkiewicz K."/>
            <person name="Jones T."/>
            <person name="Grant M."/>
            <person name="Ambacheew D."/>
            <person name="Muzemil S."/>
            <person name="Studholme D.J."/>
        </authorList>
    </citation>
    <scope>NUCLEOTIDE SEQUENCE [LARGE SCALE GENOMIC DNA]</scope>
</reference>
<name>A0A444F0R7_ENSVE</name>
<evidence type="ECO:0000313" key="2">
    <source>
        <dbReference type="Proteomes" id="UP000287651"/>
    </source>
</evidence>